<feature type="transmembrane region" description="Helical" evidence="10">
    <location>
        <begin position="324"/>
        <end position="344"/>
    </location>
</feature>
<dbReference type="AlphaFoldDB" id="A0A7J6NU73"/>
<dbReference type="InterPro" id="IPR046342">
    <property type="entry name" value="CBS_dom_sf"/>
</dbReference>
<dbReference type="Proteomes" id="UP000541610">
    <property type="component" value="Unassembled WGS sequence"/>
</dbReference>
<evidence type="ECO:0000256" key="8">
    <source>
        <dbReference type="ARBA" id="ARBA00023214"/>
    </source>
</evidence>
<dbReference type="GO" id="GO:0016020">
    <property type="term" value="C:membrane"/>
    <property type="evidence" value="ECO:0007669"/>
    <property type="project" value="UniProtKB-SubCell"/>
</dbReference>
<keyword evidence="8" id="KW-0868">Chloride</keyword>
<dbReference type="PANTHER" id="PTHR45720:SF10">
    <property type="entry name" value="CHLORIDE CHANNEL PROTEIN 2"/>
    <property type="match status" value="1"/>
</dbReference>
<keyword evidence="3 10" id="KW-0812">Transmembrane</keyword>
<evidence type="ECO:0000256" key="9">
    <source>
        <dbReference type="SAM" id="MobiDB-lite"/>
    </source>
</evidence>
<dbReference type="GO" id="GO:0005247">
    <property type="term" value="F:voltage-gated chloride channel activity"/>
    <property type="evidence" value="ECO:0007669"/>
    <property type="project" value="TreeGrafter"/>
</dbReference>
<feature type="region of interest" description="Disordered" evidence="9">
    <location>
        <begin position="752"/>
        <end position="825"/>
    </location>
</feature>
<protein>
    <submittedName>
        <fullName evidence="11">Chloride Channel</fullName>
    </submittedName>
</protein>
<evidence type="ECO:0000256" key="6">
    <source>
        <dbReference type="ARBA" id="ARBA00023065"/>
    </source>
</evidence>
<reference evidence="11 12" key="1">
    <citation type="submission" date="2020-04" db="EMBL/GenBank/DDBJ databases">
        <title>Perkinsus olseni comparative genomics.</title>
        <authorList>
            <person name="Bogema D.R."/>
        </authorList>
    </citation>
    <scope>NUCLEOTIDE SEQUENCE [LARGE SCALE GENOMIC DNA]</scope>
    <source>
        <strain evidence="11">00978-12</strain>
    </source>
</reference>
<feature type="compositionally biased region" description="Low complexity" evidence="9">
    <location>
        <begin position="805"/>
        <end position="825"/>
    </location>
</feature>
<keyword evidence="5 10" id="KW-1133">Transmembrane helix</keyword>
<dbReference type="PANTHER" id="PTHR45720">
    <property type="entry name" value="CHLORIDE CHANNEL PROTEIN 2"/>
    <property type="match status" value="1"/>
</dbReference>
<dbReference type="Pfam" id="PF00654">
    <property type="entry name" value="Voltage_CLC"/>
    <property type="match status" value="1"/>
</dbReference>
<dbReference type="EMBL" id="JABANP010000186">
    <property type="protein sequence ID" value="KAF4687429.1"/>
    <property type="molecule type" value="Genomic_DNA"/>
</dbReference>
<feature type="transmembrane region" description="Helical" evidence="10">
    <location>
        <begin position="211"/>
        <end position="244"/>
    </location>
</feature>
<keyword evidence="6" id="KW-0406">Ion transport</keyword>
<comment type="caution">
    <text evidence="11">The sequence shown here is derived from an EMBL/GenBank/DDBJ whole genome shotgun (WGS) entry which is preliminary data.</text>
</comment>
<feature type="transmembrane region" description="Helical" evidence="10">
    <location>
        <begin position="159"/>
        <end position="190"/>
    </location>
</feature>
<accession>A0A7J6NU73</accession>
<dbReference type="InterPro" id="IPR050970">
    <property type="entry name" value="Cl_channel_volt-gated"/>
</dbReference>
<sequence>MPSDAPWSRGGHNAMAITDLFGTFDDVPHSARLGLGAAMRDKGSLFAMSSRRLSFRRRFGFTLSTIRLSQWTLLTLLGVITALVAIGVEYCVVNIFNSRVDAALWVYFLTGPILAMAAVACVQFGSPAAVGSGVPQMKVTLVGEEIPNLLTLRTLISKVIGLGCGLAAGLVIGSEGPFVHISGCIANALSRYLPEKQFRRYYTYETFRLQLLAVAVSTGVTATFGAPVGGVIFAVEVTAVYFFVSNLPRAFYSSICCVLVYRVTRESGLVDLFEVEDMPDWSLHWELAIFCILAAVCGVVAGLLVHCIGYINRYTTKLPPVWRFFWAASVVSAIAGISCGLPILKRLDKKLLTLLFASDDDPSREYYDTMNSVGELAALLGVKCATFILSLSCSIPAGVFTPTFVIGALCGRFTGVAMHQLLPDADLASPALYSLIGAVSVTAGVTRTVSVAVIAFELTAQIHNMTPILLCTLISYTVSAMLTISIYDVLLHLRNLPYLPHLRKSDLYHQTCRGLIIPINRSFCIAESVRGMDASLSDGYDAALRLPKGCDKVPLVSYGVDGTMMHLLGVVPASDIISEVRKAIGESQIPEDMPDSEVRDILSLRPLELDSLLTKVGKATDWSPVVVPETLPVARVQYLFTMLRLKSVFVTQAGTNDLVGVVTKECFDASAEELIQWGEGRPQGGSSYRPPPRPGSYSRSWAEDWQLSYGASTQPSRDGHSAPAAIGEDSQRWAPPGDIEAPVTIDTVLWEDSSSSAPSDTKPPFNLNYSNQDTSATRHGEYTGDLSSPQSPSDAHDDRFTRRVAPAAAGADPSPSTSVSSKNTS</sequence>
<feature type="transmembrane region" description="Helical" evidence="10">
    <location>
        <begin position="287"/>
        <end position="312"/>
    </location>
</feature>
<evidence type="ECO:0000256" key="7">
    <source>
        <dbReference type="ARBA" id="ARBA00023136"/>
    </source>
</evidence>
<keyword evidence="7 10" id="KW-0472">Membrane</keyword>
<dbReference type="InterPro" id="IPR014743">
    <property type="entry name" value="Cl-channel_core"/>
</dbReference>
<proteinExistence type="predicted"/>
<evidence type="ECO:0000313" key="11">
    <source>
        <dbReference type="EMBL" id="KAF4687429.1"/>
    </source>
</evidence>
<evidence type="ECO:0000313" key="12">
    <source>
        <dbReference type="Proteomes" id="UP000541610"/>
    </source>
</evidence>
<dbReference type="OrthoDB" id="44789at2759"/>
<keyword evidence="2" id="KW-0813">Transport</keyword>
<dbReference type="PRINTS" id="PR00762">
    <property type="entry name" value="CLCHANNEL"/>
</dbReference>
<evidence type="ECO:0000256" key="4">
    <source>
        <dbReference type="ARBA" id="ARBA00022737"/>
    </source>
</evidence>
<dbReference type="SUPFAM" id="SSF81340">
    <property type="entry name" value="Clc chloride channel"/>
    <property type="match status" value="1"/>
</dbReference>
<evidence type="ECO:0000256" key="3">
    <source>
        <dbReference type="ARBA" id="ARBA00022692"/>
    </source>
</evidence>
<feature type="region of interest" description="Disordered" evidence="9">
    <location>
        <begin position="678"/>
        <end position="739"/>
    </location>
</feature>
<gene>
    <name evidence="11" type="primary">CLH-4_2</name>
    <name evidence="11" type="ORF">FOZ60_003954</name>
</gene>
<name>A0A7J6NU73_PEROL</name>
<evidence type="ECO:0000256" key="5">
    <source>
        <dbReference type="ARBA" id="ARBA00022989"/>
    </source>
</evidence>
<organism evidence="11 12">
    <name type="scientific">Perkinsus olseni</name>
    <name type="common">Perkinsus atlanticus</name>
    <dbReference type="NCBI Taxonomy" id="32597"/>
    <lineage>
        <taxon>Eukaryota</taxon>
        <taxon>Sar</taxon>
        <taxon>Alveolata</taxon>
        <taxon>Perkinsozoa</taxon>
        <taxon>Perkinsea</taxon>
        <taxon>Perkinsida</taxon>
        <taxon>Perkinsidae</taxon>
        <taxon>Perkinsus</taxon>
    </lineage>
</organism>
<feature type="transmembrane region" description="Helical" evidence="10">
    <location>
        <begin position="104"/>
        <end position="125"/>
    </location>
</feature>
<evidence type="ECO:0000256" key="1">
    <source>
        <dbReference type="ARBA" id="ARBA00004141"/>
    </source>
</evidence>
<comment type="subcellular location">
    <subcellularLocation>
        <location evidence="1">Membrane</location>
        <topology evidence="1">Multi-pass membrane protein</topology>
    </subcellularLocation>
</comment>
<dbReference type="InterPro" id="IPR001807">
    <property type="entry name" value="ClC"/>
</dbReference>
<dbReference type="SUPFAM" id="SSF54631">
    <property type="entry name" value="CBS-domain pair"/>
    <property type="match status" value="1"/>
</dbReference>
<keyword evidence="4" id="KW-0677">Repeat</keyword>
<feature type="transmembrane region" description="Helical" evidence="10">
    <location>
        <begin position="71"/>
        <end position="92"/>
    </location>
</feature>
<evidence type="ECO:0000256" key="2">
    <source>
        <dbReference type="ARBA" id="ARBA00022448"/>
    </source>
</evidence>
<dbReference type="Gene3D" id="3.10.580.10">
    <property type="entry name" value="CBS-domain"/>
    <property type="match status" value="1"/>
</dbReference>
<feature type="transmembrane region" description="Helical" evidence="10">
    <location>
        <begin position="468"/>
        <end position="487"/>
    </location>
</feature>
<evidence type="ECO:0000256" key="10">
    <source>
        <dbReference type="SAM" id="Phobius"/>
    </source>
</evidence>
<dbReference type="Gene3D" id="1.10.3080.10">
    <property type="entry name" value="Clc chloride channel"/>
    <property type="match status" value="1"/>
</dbReference>